<accession>A0A2M8P745</accession>
<gene>
    <name evidence="1" type="ORF">CUN49_18770</name>
</gene>
<dbReference type="Pfam" id="PF10518">
    <property type="entry name" value="TAT_signal"/>
    <property type="match status" value="1"/>
</dbReference>
<name>A0A2M8P745_9CHLR</name>
<organism evidence="1 2">
    <name type="scientific">Candidatus Thermofonsia Clade 1 bacterium</name>
    <dbReference type="NCBI Taxonomy" id="2364210"/>
    <lineage>
        <taxon>Bacteria</taxon>
        <taxon>Bacillati</taxon>
        <taxon>Chloroflexota</taxon>
        <taxon>Candidatus Thermofontia</taxon>
        <taxon>Candidatus Thermofonsia Clade 1</taxon>
    </lineage>
</organism>
<dbReference type="EMBL" id="PGTM01000986">
    <property type="protein sequence ID" value="PJF33356.1"/>
    <property type="molecule type" value="Genomic_DNA"/>
</dbReference>
<reference evidence="1 2" key="1">
    <citation type="submission" date="2017-11" db="EMBL/GenBank/DDBJ databases">
        <title>Evolution of Phototrophy in the Chloroflexi Phylum Driven by Horizontal Gene Transfer.</title>
        <authorList>
            <person name="Ward L.M."/>
            <person name="Hemp J."/>
            <person name="Shih P.M."/>
            <person name="Mcglynn S.E."/>
            <person name="Fischer W."/>
        </authorList>
    </citation>
    <scope>NUCLEOTIDE SEQUENCE [LARGE SCALE GENOMIC DNA]</scope>
    <source>
        <strain evidence="1">JP3_13</strain>
    </source>
</reference>
<sequence>MSDKPHLPEQEQPESCALSRRDFLKLSAATAGGAALLSSLPIFGRLQAAQAQTLSGNSPLSEPERQIYSVCLQCNTG</sequence>
<feature type="non-terminal residue" evidence="1">
    <location>
        <position position="77"/>
    </location>
</feature>
<evidence type="ECO:0008006" key="3">
    <source>
        <dbReference type="Google" id="ProtNLM"/>
    </source>
</evidence>
<dbReference type="AlphaFoldDB" id="A0A2M8P745"/>
<dbReference type="InterPro" id="IPR006311">
    <property type="entry name" value="TAT_signal"/>
</dbReference>
<proteinExistence type="predicted"/>
<comment type="caution">
    <text evidence="1">The sequence shown here is derived from an EMBL/GenBank/DDBJ whole genome shotgun (WGS) entry which is preliminary data.</text>
</comment>
<dbReference type="Proteomes" id="UP000229681">
    <property type="component" value="Unassembled WGS sequence"/>
</dbReference>
<dbReference type="InterPro" id="IPR019546">
    <property type="entry name" value="TAT_signal_bac_arc"/>
</dbReference>
<dbReference type="PROSITE" id="PS51318">
    <property type="entry name" value="TAT"/>
    <property type="match status" value="1"/>
</dbReference>
<protein>
    <recommendedName>
        <fullName evidence="3">Twin-arginine translocation signal domain-containing protein</fullName>
    </recommendedName>
</protein>
<dbReference type="NCBIfam" id="TIGR01409">
    <property type="entry name" value="TAT_signal_seq"/>
    <property type="match status" value="1"/>
</dbReference>
<evidence type="ECO:0000313" key="1">
    <source>
        <dbReference type="EMBL" id="PJF33356.1"/>
    </source>
</evidence>
<evidence type="ECO:0000313" key="2">
    <source>
        <dbReference type="Proteomes" id="UP000229681"/>
    </source>
</evidence>